<proteinExistence type="predicted"/>
<protein>
    <submittedName>
        <fullName evidence="1">6464_t:CDS:1</fullName>
    </submittedName>
</protein>
<reference evidence="1" key="1">
    <citation type="submission" date="2021-06" db="EMBL/GenBank/DDBJ databases">
        <authorList>
            <person name="Kallberg Y."/>
            <person name="Tangrot J."/>
            <person name="Rosling A."/>
        </authorList>
    </citation>
    <scope>NUCLEOTIDE SEQUENCE</scope>
    <source>
        <strain evidence="1">MA461A</strain>
    </source>
</reference>
<sequence length="169" mass="19181">INEEGLPIVEIQETEENEVQSRITKDEKDDLEPNLKQIGQSKEEEELRASDSLSSFDSDASPSGVFTHVPIKAKQIEPMKARQIEPMKAGQTEPMKARQIEQTNVTVKSTVIENVTLPEEYDTEALEDEIWKKQIASEYHQKRINFITQQGGLSSDESQLPQSSERPKK</sequence>
<organism evidence="1 2">
    <name type="scientific">Racocetra persica</name>
    <dbReference type="NCBI Taxonomy" id="160502"/>
    <lineage>
        <taxon>Eukaryota</taxon>
        <taxon>Fungi</taxon>
        <taxon>Fungi incertae sedis</taxon>
        <taxon>Mucoromycota</taxon>
        <taxon>Glomeromycotina</taxon>
        <taxon>Glomeromycetes</taxon>
        <taxon>Diversisporales</taxon>
        <taxon>Gigasporaceae</taxon>
        <taxon>Racocetra</taxon>
    </lineage>
</organism>
<feature type="non-terminal residue" evidence="1">
    <location>
        <position position="169"/>
    </location>
</feature>
<dbReference type="Proteomes" id="UP000789920">
    <property type="component" value="Unassembled WGS sequence"/>
</dbReference>
<name>A0ACA9S7G4_9GLOM</name>
<evidence type="ECO:0000313" key="1">
    <source>
        <dbReference type="EMBL" id="CAG8830654.1"/>
    </source>
</evidence>
<keyword evidence="2" id="KW-1185">Reference proteome</keyword>
<gene>
    <name evidence="1" type="ORF">RPERSI_LOCUS27870</name>
</gene>
<comment type="caution">
    <text evidence="1">The sequence shown here is derived from an EMBL/GenBank/DDBJ whole genome shotgun (WGS) entry which is preliminary data.</text>
</comment>
<evidence type="ECO:0000313" key="2">
    <source>
        <dbReference type="Proteomes" id="UP000789920"/>
    </source>
</evidence>
<accession>A0ACA9S7G4</accession>
<dbReference type="EMBL" id="CAJVQC010099635">
    <property type="protein sequence ID" value="CAG8830654.1"/>
    <property type="molecule type" value="Genomic_DNA"/>
</dbReference>
<feature type="non-terminal residue" evidence="1">
    <location>
        <position position="1"/>
    </location>
</feature>